<dbReference type="Gene3D" id="3.60.10.10">
    <property type="entry name" value="Endonuclease/exonuclease/phosphatase"/>
    <property type="match status" value="1"/>
</dbReference>
<feature type="compositionally biased region" description="Basic residues" evidence="1">
    <location>
        <begin position="374"/>
        <end position="385"/>
    </location>
</feature>
<dbReference type="EMBL" id="JACKWZ010000214">
    <property type="protein sequence ID" value="KAF9411756.1"/>
    <property type="molecule type" value="Genomic_DNA"/>
</dbReference>
<comment type="caution">
    <text evidence="2">The sequence shown here is derived from an EMBL/GenBank/DDBJ whole genome shotgun (WGS) entry which is preliminary data.</text>
</comment>
<feature type="region of interest" description="Disordered" evidence="1">
    <location>
        <begin position="21"/>
        <end position="54"/>
    </location>
</feature>
<dbReference type="SUPFAM" id="SSF56219">
    <property type="entry name" value="DNase I-like"/>
    <property type="match status" value="1"/>
</dbReference>
<accession>A0A835GB14</accession>
<evidence type="ECO:0008006" key="4">
    <source>
        <dbReference type="Google" id="ProtNLM"/>
    </source>
</evidence>
<feature type="compositionally biased region" description="Acidic residues" evidence="1">
    <location>
        <begin position="21"/>
        <end position="30"/>
    </location>
</feature>
<reference evidence="2" key="1">
    <citation type="submission" date="2020-08" db="EMBL/GenBank/DDBJ databases">
        <title>Spodoptera exigua strain:BAW_Kor-Di-RS1 Genome sequencing and assembly.</title>
        <authorList>
            <person name="Kim J."/>
            <person name="Nam H.Y."/>
            <person name="Kwon M."/>
            <person name="Choi J.H."/>
            <person name="Cho S.R."/>
            <person name="Kim G.-H."/>
        </authorList>
    </citation>
    <scope>NUCLEOTIDE SEQUENCE</scope>
    <source>
        <strain evidence="2">BAW_Kor-Di-RS1</strain>
        <tissue evidence="2">Whole-body</tissue>
    </source>
</reference>
<dbReference type="AlphaFoldDB" id="A0A835GB14"/>
<dbReference type="InterPro" id="IPR036691">
    <property type="entry name" value="Endo/exonu/phosph_ase_sf"/>
</dbReference>
<gene>
    <name evidence="2" type="ORF">HW555_009547</name>
</gene>
<evidence type="ECO:0000313" key="3">
    <source>
        <dbReference type="Proteomes" id="UP000648187"/>
    </source>
</evidence>
<dbReference type="Proteomes" id="UP000648187">
    <property type="component" value="Unassembled WGS sequence"/>
</dbReference>
<protein>
    <recommendedName>
        <fullName evidence="4">Reverse transcriptase</fullName>
    </recommendedName>
</protein>
<evidence type="ECO:0000313" key="2">
    <source>
        <dbReference type="EMBL" id="KAF9411756.1"/>
    </source>
</evidence>
<organism evidence="2 3">
    <name type="scientific">Spodoptera exigua</name>
    <name type="common">Beet armyworm</name>
    <name type="synonym">Noctua fulgens</name>
    <dbReference type="NCBI Taxonomy" id="7107"/>
    <lineage>
        <taxon>Eukaryota</taxon>
        <taxon>Metazoa</taxon>
        <taxon>Ecdysozoa</taxon>
        <taxon>Arthropoda</taxon>
        <taxon>Hexapoda</taxon>
        <taxon>Insecta</taxon>
        <taxon>Pterygota</taxon>
        <taxon>Neoptera</taxon>
        <taxon>Endopterygota</taxon>
        <taxon>Lepidoptera</taxon>
        <taxon>Glossata</taxon>
        <taxon>Ditrysia</taxon>
        <taxon>Noctuoidea</taxon>
        <taxon>Noctuidae</taxon>
        <taxon>Amphipyrinae</taxon>
        <taxon>Spodoptera</taxon>
    </lineage>
</organism>
<feature type="compositionally biased region" description="Basic and acidic residues" evidence="1">
    <location>
        <begin position="38"/>
        <end position="49"/>
    </location>
</feature>
<proteinExistence type="predicted"/>
<feature type="compositionally biased region" description="Basic and acidic residues" evidence="1">
    <location>
        <begin position="352"/>
        <end position="363"/>
    </location>
</feature>
<feature type="region of interest" description="Disordered" evidence="1">
    <location>
        <begin position="348"/>
        <end position="394"/>
    </location>
</feature>
<evidence type="ECO:0000256" key="1">
    <source>
        <dbReference type="SAM" id="MobiDB-lite"/>
    </source>
</evidence>
<sequence length="909" mass="104464">MSELNVNYTNINTLSSADELEDGTNMELEDNTQQGETELIRGKRTRDENSSEEGWNLVSRGRSKLICSREQQVESRIEERTQVYVTCKEPLPKQFALARLFKTHNIASEKIYKIKYVHRNKILVTFDNEIAAEEFIKCSVFSDMGWSCQKTSEVGVSYGLIRAMELDISDEELKSNLSSNVEIVSIKRLNKRCSDDSEGNGWTPSETIRLGFQGPSLPPYVYIYSLRIPVERFVFPVTQCANCWKFGHLKISCPSKQPVCPKCSQKHHNCAATSFTCVNCSGDHMALDKICPYFKKEQKIRNIMSEFNCTYRKALTMYVPPSPVQAPRVAANLTSEGGLTYAEITKTTPLPEHGKNGTAHEIDCPDTATTNIRPKPKRNLKKPRRPVTPTPTEDILWHRNSEASDSTENSEIPLINKKKHSDKSLNNLSFWHLISKIRNIIRSKESLQIKIQQSISIFTEWIKQKIWNCQSIRPKSHSLELYLSQEKIHIAVLSETWLEPESSFRISEYNTYRLDREDGYGGVAIMTHRSVKSTVCTTQSRNPELSRAVAERRLALANLRRCPSSSNLDILKEKISTAQRLIRIARCKSFQRFCSSVDETSSASEMWRKMRWLKNRQVPNTSVDKEKAERLLKDLTPDFVNVSQYADDFVLYSTKSNLDLAFEELRSALRYTKMLIEKLGLTMSSSKTKICVFKRGCFRRSIKFDLDGTLIDVVNNVKYLGLWLDSSLRWVCLQWIPSHVQFEENDRVDMLAKQACVDGVPMNVTPLFSDYFRRAKNECFGLWQEYFDERSKEKGIWYRTIQPEIPRVPWIDCELNKTCITIALRLRSGHTPSNKFNYLMRKVPSPCCDSCGVVDDVLHILMECARNENTRLNIFGLQRSKDIGYCNSVLSSPMSDEAQHLYKLVISRS</sequence>
<name>A0A835GB14_SPOEX</name>
<keyword evidence="3" id="KW-1185">Reference proteome</keyword>